<organism evidence="1 2">
    <name type="scientific">Reticulomyxa filosa</name>
    <dbReference type="NCBI Taxonomy" id="46433"/>
    <lineage>
        <taxon>Eukaryota</taxon>
        <taxon>Sar</taxon>
        <taxon>Rhizaria</taxon>
        <taxon>Retaria</taxon>
        <taxon>Foraminifera</taxon>
        <taxon>Monothalamids</taxon>
        <taxon>Reticulomyxidae</taxon>
        <taxon>Reticulomyxa</taxon>
    </lineage>
</organism>
<proteinExistence type="predicted"/>
<comment type="caution">
    <text evidence="1">The sequence shown here is derived from an EMBL/GenBank/DDBJ whole genome shotgun (WGS) entry which is preliminary data.</text>
</comment>
<dbReference type="Gene3D" id="1.25.40.10">
    <property type="entry name" value="Tetratricopeptide repeat domain"/>
    <property type="match status" value="1"/>
</dbReference>
<dbReference type="InterPro" id="IPR011990">
    <property type="entry name" value="TPR-like_helical_dom_sf"/>
</dbReference>
<keyword evidence="2" id="KW-1185">Reference proteome</keyword>
<reference evidence="1 2" key="1">
    <citation type="journal article" date="2013" name="Curr. Biol.">
        <title>The Genome of the Foraminiferan Reticulomyxa filosa.</title>
        <authorList>
            <person name="Glockner G."/>
            <person name="Hulsmann N."/>
            <person name="Schleicher M."/>
            <person name="Noegel A.A."/>
            <person name="Eichinger L."/>
            <person name="Gallinger C."/>
            <person name="Pawlowski J."/>
            <person name="Sierra R."/>
            <person name="Euteneuer U."/>
            <person name="Pillet L."/>
            <person name="Moustafa A."/>
            <person name="Platzer M."/>
            <person name="Groth M."/>
            <person name="Szafranski K."/>
            <person name="Schliwa M."/>
        </authorList>
    </citation>
    <scope>NUCLEOTIDE SEQUENCE [LARGE SCALE GENOMIC DNA]</scope>
</reference>
<dbReference type="AlphaFoldDB" id="X6ML50"/>
<protein>
    <submittedName>
        <fullName evidence="1">Uncharacterized protein</fullName>
    </submittedName>
</protein>
<accession>X6ML50</accession>
<evidence type="ECO:0000313" key="1">
    <source>
        <dbReference type="EMBL" id="ETO14351.1"/>
    </source>
</evidence>
<dbReference type="Proteomes" id="UP000023152">
    <property type="component" value="Unassembled WGS sequence"/>
</dbReference>
<name>X6ML50_RETFI</name>
<dbReference type="OrthoDB" id="185373at2759"/>
<gene>
    <name evidence="1" type="ORF">RFI_23020</name>
</gene>
<evidence type="ECO:0000313" key="2">
    <source>
        <dbReference type="Proteomes" id="UP000023152"/>
    </source>
</evidence>
<dbReference type="EMBL" id="ASPP01020081">
    <property type="protein sequence ID" value="ETO14351.1"/>
    <property type="molecule type" value="Genomic_DNA"/>
</dbReference>
<sequence length="428" mass="50823">MIGIQLFQILSNGNEKKMSIKCYYHLLLPHIKTLEQKDPSASHEEREQAHTLFHHVYELMISNKMSAKEYWDTDIFNLFIRYNAICCKQKTINSDDDDDNYNDVLPDDIEIYLNKSIALVREMHQYGVALNCDTFNNLIRHCYEDDNDYLGYITEQLHVMMDNYNISPNEDTYLLLLEHCRKHNHVKVAERIIDELSDEKSLLLKNFKLAFVYLQIFEAHDNAPELIQQKLYRLCEAIPQLREKMIRDRSFVDWLCVIYCDHDHFSTLNNIFEFLTQPLPDSNEGPLYLTSENIESFCHVLDCLEQYKDDFELNELHTLFWNFANFFGNADLNTNQYFCQYFLKIFLRRHHPPSASFVYDDIRKFMSCGVQLDEHTIRQWLVTDPSFAANSTINNFVHYFNRSLHQQKQRRLAASLPSKFSIPLPMLK</sequence>